<feature type="transmembrane region" description="Helical" evidence="8">
    <location>
        <begin position="263"/>
        <end position="289"/>
    </location>
</feature>
<evidence type="ECO:0000256" key="5">
    <source>
        <dbReference type="ARBA" id="ARBA00022989"/>
    </source>
</evidence>
<feature type="transmembrane region" description="Helical" evidence="8">
    <location>
        <begin position="301"/>
        <end position="323"/>
    </location>
</feature>
<dbReference type="RefSeq" id="XP_007742829.1">
    <property type="nucleotide sequence ID" value="XM_007744639.1"/>
</dbReference>
<keyword evidence="4 8" id="KW-0812">Transmembrane</keyword>
<feature type="transmembrane region" description="Helical" evidence="8">
    <location>
        <begin position="171"/>
        <end position="194"/>
    </location>
</feature>
<evidence type="ECO:0000256" key="2">
    <source>
        <dbReference type="ARBA" id="ARBA00010992"/>
    </source>
</evidence>
<dbReference type="GO" id="GO:0005351">
    <property type="term" value="F:carbohydrate:proton symporter activity"/>
    <property type="evidence" value="ECO:0007669"/>
    <property type="project" value="TreeGrafter"/>
</dbReference>
<evidence type="ECO:0000259" key="9">
    <source>
        <dbReference type="PROSITE" id="PS50850"/>
    </source>
</evidence>
<keyword evidence="3 7" id="KW-0813">Transport</keyword>
<protein>
    <recommendedName>
        <fullName evidence="9">Major facilitator superfamily (MFS) profile domain-containing protein</fullName>
    </recommendedName>
</protein>
<feature type="transmembrane region" description="Helical" evidence="8">
    <location>
        <begin position="82"/>
        <end position="101"/>
    </location>
</feature>
<dbReference type="PRINTS" id="PR00171">
    <property type="entry name" value="SUGRTRNSPORT"/>
</dbReference>
<comment type="caution">
    <text evidence="10">The sequence shown here is derived from an EMBL/GenBank/DDBJ whole genome shotgun (WGS) entry which is preliminary data.</text>
</comment>
<keyword evidence="11" id="KW-1185">Reference proteome</keyword>
<feature type="transmembrane region" description="Helical" evidence="8">
    <location>
        <begin position="359"/>
        <end position="382"/>
    </location>
</feature>
<keyword evidence="6 8" id="KW-0472">Membrane</keyword>
<dbReference type="Gene3D" id="1.20.1250.20">
    <property type="entry name" value="MFS general substrate transporter like domains"/>
    <property type="match status" value="1"/>
</dbReference>
<dbReference type="EMBL" id="AMGX01000005">
    <property type="protein sequence ID" value="EXJ72882.1"/>
    <property type="molecule type" value="Genomic_DNA"/>
</dbReference>
<dbReference type="SUPFAM" id="SSF103473">
    <property type="entry name" value="MFS general substrate transporter"/>
    <property type="match status" value="1"/>
</dbReference>
<gene>
    <name evidence="10" type="ORF">A1O5_04030</name>
</gene>
<comment type="similarity">
    <text evidence="2 7">Belongs to the major facilitator superfamily. Sugar transporter (TC 2.A.1.1) family.</text>
</comment>
<feature type="domain" description="Major facilitator superfamily (MFS) profile" evidence="9">
    <location>
        <begin position="14"/>
        <end position="448"/>
    </location>
</feature>
<evidence type="ECO:0000256" key="6">
    <source>
        <dbReference type="ARBA" id="ARBA00023136"/>
    </source>
</evidence>
<feature type="transmembrane region" description="Helical" evidence="8">
    <location>
        <begin position="141"/>
        <end position="159"/>
    </location>
</feature>
<evidence type="ECO:0000256" key="7">
    <source>
        <dbReference type="RuleBase" id="RU003346"/>
    </source>
</evidence>
<dbReference type="AlphaFoldDB" id="W9WXG7"/>
<evidence type="ECO:0000256" key="4">
    <source>
        <dbReference type="ARBA" id="ARBA00022692"/>
    </source>
</evidence>
<name>W9WXG7_9EURO</name>
<dbReference type="eggNOG" id="KOG0254">
    <property type="taxonomic scope" value="Eukaryota"/>
</dbReference>
<evidence type="ECO:0000256" key="1">
    <source>
        <dbReference type="ARBA" id="ARBA00004141"/>
    </source>
</evidence>
<dbReference type="InterPro" id="IPR003663">
    <property type="entry name" value="Sugar/inositol_transpt"/>
</dbReference>
<evidence type="ECO:0000256" key="8">
    <source>
        <dbReference type="SAM" id="Phobius"/>
    </source>
</evidence>
<feature type="transmembrane region" description="Helical" evidence="8">
    <location>
        <begin position="107"/>
        <end position="129"/>
    </location>
</feature>
<feature type="transmembrane region" description="Helical" evidence="8">
    <location>
        <begin position="50"/>
        <end position="75"/>
    </location>
</feature>
<dbReference type="HOGENOM" id="CLU_001265_30_3_1"/>
<accession>W9WXG7</accession>
<dbReference type="PROSITE" id="PS50850">
    <property type="entry name" value="MFS"/>
    <property type="match status" value="1"/>
</dbReference>
<organism evidence="10 11">
    <name type="scientific">Cladophialophora psammophila CBS 110553</name>
    <dbReference type="NCBI Taxonomy" id="1182543"/>
    <lineage>
        <taxon>Eukaryota</taxon>
        <taxon>Fungi</taxon>
        <taxon>Dikarya</taxon>
        <taxon>Ascomycota</taxon>
        <taxon>Pezizomycotina</taxon>
        <taxon>Eurotiomycetes</taxon>
        <taxon>Chaetothyriomycetidae</taxon>
        <taxon>Chaetothyriales</taxon>
        <taxon>Herpotrichiellaceae</taxon>
        <taxon>Cladophialophora</taxon>
    </lineage>
</organism>
<dbReference type="NCBIfam" id="TIGR00879">
    <property type="entry name" value="SP"/>
    <property type="match status" value="1"/>
</dbReference>
<dbReference type="PROSITE" id="PS00217">
    <property type="entry name" value="SUGAR_TRANSPORT_2"/>
    <property type="match status" value="1"/>
</dbReference>
<dbReference type="Pfam" id="PF00083">
    <property type="entry name" value="Sugar_tr"/>
    <property type="match status" value="1"/>
</dbReference>
<dbReference type="InterPro" id="IPR005829">
    <property type="entry name" value="Sugar_transporter_CS"/>
</dbReference>
<dbReference type="PANTHER" id="PTHR48022:SF28">
    <property type="entry name" value="MAJOR FACILITATOR SUPERFAMILY (MFS) PROFILE DOMAIN-CONTAINING PROTEIN-RELATED"/>
    <property type="match status" value="1"/>
</dbReference>
<dbReference type="FunFam" id="1.20.1250.20:FF:000134">
    <property type="entry name" value="MFS sugar transporter protein"/>
    <property type="match status" value="1"/>
</dbReference>
<dbReference type="InterPro" id="IPR005828">
    <property type="entry name" value="MFS_sugar_transport-like"/>
</dbReference>
<proteinExistence type="inferred from homology"/>
<evidence type="ECO:0000256" key="3">
    <source>
        <dbReference type="ARBA" id="ARBA00022448"/>
    </source>
</evidence>
<dbReference type="InterPro" id="IPR050360">
    <property type="entry name" value="MFS_Sugar_Transporters"/>
</dbReference>
<feature type="transmembrane region" description="Helical" evidence="8">
    <location>
        <begin position="423"/>
        <end position="444"/>
    </location>
</feature>
<sequence length="496" mass="54536">MQVKLRGPPLSWAITLCCASAYLLYGYDEGVVGGLVSQPSFLDALGNPGSGYLGTIIALYDVGCMIGCVTAAIVGFKVGRRYVIFGGCMVMIVGAAIQTSTHGAGQFIAGRIICGIGNGLNTSTIPVYVSETTRSNRRGSMVAVQLAIVIFGLVVAYWVDYGTVHSLSGEIVWRFPIAFQIVFAVVTGAIILLLPESPRFLYNQGEIHKSAEILSQLMDVPIDDASVIFIQAEMEAAVRVEKEQPFRWKRFFEKSDVKTSRRLVICFMLQMFQQFTGIHVTAVYATVILTDNVGLSLETSSLVAGFIQLAFFVGTLPPIFMIDRYGRRRLLLIGAIAMAICMSIFTAAIAVPTVATGRLALAMLILYELWFGATWNCTPWIIAPEITPLHLRHVGGAICAFSEWLWTFVIVLITPAAIRNTGWRIYILFCIMCVVAFVFVWFFLPETAGKTLEEIDYIFATGEAKDRLERQFLDAQEETLDNDAKEIAVNVEGKTA</sequence>
<dbReference type="GO" id="GO:0016020">
    <property type="term" value="C:membrane"/>
    <property type="evidence" value="ECO:0007669"/>
    <property type="project" value="UniProtKB-SubCell"/>
</dbReference>
<dbReference type="InterPro" id="IPR036259">
    <property type="entry name" value="MFS_trans_sf"/>
</dbReference>
<feature type="transmembrane region" description="Helical" evidence="8">
    <location>
        <begin position="330"/>
        <end position="353"/>
    </location>
</feature>
<reference evidence="10 11" key="1">
    <citation type="submission" date="2013-03" db="EMBL/GenBank/DDBJ databases">
        <title>The Genome Sequence of Cladophialophora psammophila CBS 110553.</title>
        <authorList>
            <consortium name="The Broad Institute Genomics Platform"/>
            <person name="Cuomo C."/>
            <person name="de Hoog S."/>
            <person name="Gorbushina A."/>
            <person name="Walker B."/>
            <person name="Young S.K."/>
            <person name="Zeng Q."/>
            <person name="Gargeya S."/>
            <person name="Fitzgerald M."/>
            <person name="Haas B."/>
            <person name="Abouelleil A."/>
            <person name="Allen A.W."/>
            <person name="Alvarado L."/>
            <person name="Arachchi H.M."/>
            <person name="Berlin A.M."/>
            <person name="Chapman S.B."/>
            <person name="Gainer-Dewar J."/>
            <person name="Goldberg J."/>
            <person name="Griggs A."/>
            <person name="Gujja S."/>
            <person name="Hansen M."/>
            <person name="Howarth C."/>
            <person name="Imamovic A."/>
            <person name="Ireland A."/>
            <person name="Larimer J."/>
            <person name="McCowan C."/>
            <person name="Murphy C."/>
            <person name="Pearson M."/>
            <person name="Poon T.W."/>
            <person name="Priest M."/>
            <person name="Roberts A."/>
            <person name="Saif S."/>
            <person name="Shea T."/>
            <person name="Sisk P."/>
            <person name="Sykes S."/>
            <person name="Wortman J."/>
            <person name="Nusbaum C."/>
            <person name="Birren B."/>
        </authorList>
    </citation>
    <scope>NUCLEOTIDE SEQUENCE [LARGE SCALE GENOMIC DNA]</scope>
    <source>
        <strain evidence="10 11">CBS 110553</strain>
    </source>
</reference>
<feature type="transmembrane region" description="Helical" evidence="8">
    <location>
        <begin position="394"/>
        <end position="417"/>
    </location>
</feature>
<dbReference type="PANTHER" id="PTHR48022">
    <property type="entry name" value="PLASTIDIC GLUCOSE TRANSPORTER 4"/>
    <property type="match status" value="1"/>
</dbReference>
<dbReference type="InterPro" id="IPR020846">
    <property type="entry name" value="MFS_dom"/>
</dbReference>
<evidence type="ECO:0000313" key="10">
    <source>
        <dbReference type="EMBL" id="EXJ72882.1"/>
    </source>
</evidence>
<dbReference type="GeneID" id="19188756"/>
<dbReference type="Proteomes" id="UP000019471">
    <property type="component" value="Unassembled WGS sequence"/>
</dbReference>
<evidence type="ECO:0000313" key="11">
    <source>
        <dbReference type="Proteomes" id="UP000019471"/>
    </source>
</evidence>
<comment type="subcellular location">
    <subcellularLocation>
        <location evidence="1">Membrane</location>
        <topology evidence="1">Multi-pass membrane protein</topology>
    </subcellularLocation>
</comment>
<keyword evidence="5 8" id="KW-1133">Transmembrane helix</keyword>
<dbReference type="OrthoDB" id="6612291at2759"/>